<name>G1W8F7_9BACT</name>
<dbReference type="EMBL" id="ADGI01000009">
    <property type="protein sequence ID" value="EGV28302.1"/>
    <property type="molecule type" value="Genomic_DNA"/>
</dbReference>
<dbReference type="AlphaFoldDB" id="G1W8F7"/>
<dbReference type="RefSeq" id="WP_004379077.1">
    <property type="nucleotide sequence ID" value="NZ_JH114215.1"/>
</dbReference>
<keyword evidence="3" id="KW-1185">Reference proteome</keyword>
<organism evidence="2 3">
    <name type="scientific">Segatella oulorum F0390</name>
    <dbReference type="NCBI Taxonomy" id="702438"/>
    <lineage>
        <taxon>Bacteria</taxon>
        <taxon>Pseudomonadati</taxon>
        <taxon>Bacteroidota</taxon>
        <taxon>Bacteroidia</taxon>
        <taxon>Bacteroidales</taxon>
        <taxon>Prevotellaceae</taxon>
        <taxon>Segatella</taxon>
    </lineage>
</organism>
<feature type="domain" description="PIN" evidence="1">
    <location>
        <begin position="4"/>
        <end position="110"/>
    </location>
</feature>
<dbReference type="SUPFAM" id="SSF88723">
    <property type="entry name" value="PIN domain-like"/>
    <property type="match status" value="1"/>
</dbReference>
<evidence type="ECO:0000259" key="1">
    <source>
        <dbReference type="Pfam" id="PF13470"/>
    </source>
</evidence>
<dbReference type="PATRIC" id="fig|702438.4.peg.116"/>
<dbReference type="HOGENOM" id="CLU_116617_7_0_10"/>
<dbReference type="Gene3D" id="3.40.50.1010">
    <property type="entry name" value="5'-nuclease"/>
    <property type="match status" value="1"/>
</dbReference>
<dbReference type="OrthoDB" id="9802590at2"/>
<comment type="caution">
    <text evidence="2">The sequence shown here is derived from an EMBL/GenBank/DDBJ whole genome shotgun (WGS) entry which is preliminary data.</text>
</comment>
<proteinExistence type="predicted"/>
<dbReference type="Pfam" id="PF13470">
    <property type="entry name" value="PIN_3"/>
    <property type="match status" value="1"/>
</dbReference>
<dbReference type="InterPro" id="IPR002850">
    <property type="entry name" value="PIN_toxin-like"/>
</dbReference>
<dbReference type="eggNOG" id="COG1569">
    <property type="taxonomic scope" value="Bacteria"/>
</dbReference>
<dbReference type="GeneID" id="95424886"/>
<accession>G1W8F7</accession>
<dbReference type="PANTHER" id="PTHR34610">
    <property type="entry name" value="SSL7007 PROTEIN"/>
    <property type="match status" value="1"/>
</dbReference>
<reference evidence="2" key="1">
    <citation type="submission" date="2011-07" db="EMBL/GenBank/DDBJ databases">
        <title>The Genome Sequence of Prevotella oulorum F0390.</title>
        <authorList>
            <consortium name="The Broad Institute Genome Sequencing Platform"/>
            <consortium name="The Broad Institute Genome Sequencing Center for Infectious Disease"/>
            <person name="Earl A."/>
            <person name="Ward D."/>
            <person name="Feldgarden M."/>
            <person name="Gevers D."/>
            <person name="Izard J."/>
            <person name="Ganesan A."/>
            <person name="Baranova O.V."/>
            <person name="Blanton J.M."/>
            <person name="Tanner A.C."/>
            <person name="Dewhirst F.E."/>
            <person name="Young S.K."/>
            <person name="Zeng Q."/>
            <person name="Gargeya S."/>
            <person name="Fitzgerald M."/>
            <person name="Haas B."/>
            <person name="Abouelleil A."/>
            <person name="Alvarado L."/>
            <person name="Arachchi H.M."/>
            <person name="Berlin A."/>
            <person name="Brown A."/>
            <person name="Chapman S.B."/>
            <person name="Chen Z."/>
            <person name="Dunbar C."/>
            <person name="Freedman E."/>
            <person name="Gearin G."/>
            <person name="Gellesch M."/>
            <person name="Goldberg J."/>
            <person name="Griggs A."/>
            <person name="Gujja S."/>
            <person name="Heiman D."/>
            <person name="Howarth C."/>
            <person name="Larson L."/>
            <person name="Lui A."/>
            <person name="MacDonald P.J.P."/>
            <person name="Mehta T."/>
            <person name="Montmayeur A."/>
            <person name="Murphy C."/>
            <person name="Neiman D."/>
            <person name="Pearson M."/>
            <person name="Priest M."/>
            <person name="Roberts A."/>
            <person name="Saif S."/>
            <person name="Shea T."/>
            <person name="Shenoy N."/>
            <person name="Sisk P."/>
            <person name="Stolte C."/>
            <person name="Sykes S."/>
            <person name="Wortman J."/>
            <person name="Nusbaum C."/>
            <person name="Birren B."/>
        </authorList>
    </citation>
    <scope>NUCLEOTIDE SEQUENCE [LARGE SCALE GENOMIC DNA]</scope>
    <source>
        <strain evidence="2">F0390</strain>
    </source>
</reference>
<dbReference type="InterPro" id="IPR029060">
    <property type="entry name" value="PIN-like_dom_sf"/>
</dbReference>
<evidence type="ECO:0000313" key="2">
    <source>
        <dbReference type="EMBL" id="EGV28302.1"/>
    </source>
</evidence>
<dbReference type="Proteomes" id="UP000005141">
    <property type="component" value="Unassembled WGS sequence"/>
</dbReference>
<evidence type="ECO:0000313" key="3">
    <source>
        <dbReference type="Proteomes" id="UP000005141"/>
    </source>
</evidence>
<gene>
    <name evidence="2" type="ORF">HMPREF9431_00108</name>
</gene>
<protein>
    <recommendedName>
        <fullName evidence="1">PIN domain-containing protein</fullName>
    </recommendedName>
</protein>
<dbReference type="PANTHER" id="PTHR34610:SF3">
    <property type="entry name" value="SSL7007 PROTEIN"/>
    <property type="match status" value="1"/>
</dbReference>
<dbReference type="InterPro" id="IPR002716">
    <property type="entry name" value="PIN_dom"/>
</dbReference>
<sequence length="135" mass="15488">MEYIVLDTNCLILSLPEKSPYHQVWRSFLQGDYILCVSNEIMAEYAEIISRFWGEDIANDVLNILISSDNTRCFTPYFKFGLIAADADDNKFVDCAIAANARFIVTEDKHFDALKNIDFPRVEVIGIDTFLHQLL</sequence>
<dbReference type="NCBIfam" id="TIGR00305">
    <property type="entry name" value="putative toxin-antitoxin system toxin component, PIN family"/>
    <property type="match status" value="1"/>
</dbReference>